<evidence type="ECO:0000313" key="6">
    <source>
        <dbReference type="Proteomes" id="UP001326199"/>
    </source>
</evidence>
<dbReference type="PANTHER" id="PTHR11129:SF3">
    <property type="entry name" value="PROTEIN PRENYLTRANSFERASE ALPHA SUBUNIT REPEAT-CONTAINING PROTEIN 1"/>
    <property type="match status" value="1"/>
</dbReference>
<dbReference type="Gene3D" id="1.25.40.120">
    <property type="entry name" value="Protein prenylyltransferase"/>
    <property type="match status" value="1"/>
</dbReference>
<protein>
    <submittedName>
        <fullName evidence="5">Uncharacterized protein</fullName>
    </submittedName>
</protein>
<evidence type="ECO:0000256" key="1">
    <source>
        <dbReference type="ARBA" id="ARBA00006734"/>
    </source>
</evidence>
<keyword evidence="3" id="KW-0808">Transferase</keyword>
<dbReference type="Pfam" id="PF01239">
    <property type="entry name" value="PPTA"/>
    <property type="match status" value="1"/>
</dbReference>
<dbReference type="RefSeq" id="XP_062767164.1">
    <property type="nucleotide sequence ID" value="XM_062911152.1"/>
</dbReference>
<comment type="caution">
    <text evidence="5">The sequence shown here is derived from an EMBL/GenBank/DDBJ whole genome shotgun (WGS) entry which is preliminary data.</text>
</comment>
<sequence length="355" mass="40855">MSRAIDPKTATNLNSVNLQQVYEELTQTLTLPSSPSTTLLEIEILKEFHFPPGQTILKDNNFIAISKLALVQSFLFARPRLRAYQTDPSLFSSDDISSATFTILLFDPEHLTAANTRKRLLQSELQRQNSDHRTVLEQEKRTVDSLLTSRLHRHTKSPVLWSHRRWLITQYAKYGLSVEVTGDIERIVCVAGERHPRNYYAWCHARFLVNISNNNFNRGKLLEIVQTWCVQNHTDISGWSFLSFLLGRDKDAPEVIAKVLDLVESLRLSNESVWVFLPTLAAAGVMTEEAYSRFLKIQKELLEMETTAVADKAVLRRAVEWCETYRSPSADRLKAYRLLQPDTNQEFNRCQKRGE</sequence>
<dbReference type="PANTHER" id="PTHR11129">
    <property type="entry name" value="PROTEIN FARNESYLTRANSFERASE ALPHA SUBUNIT/RAB GERANYLGERANYL TRANSFERASE ALPHA SUBUNIT"/>
    <property type="match status" value="1"/>
</dbReference>
<dbReference type="SUPFAM" id="SSF48439">
    <property type="entry name" value="Protein prenylyltransferase"/>
    <property type="match status" value="1"/>
</dbReference>
<keyword evidence="2" id="KW-0637">Prenyltransferase</keyword>
<proteinExistence type="inferred from homology"/>
<gene>
    <name evidence="5" type="ORF">QC763_307100</name>
</gene>
<dbReference type="EMBL" id="JAFFHB010000004">
    <property type="protein sequence ID" value="KAK4667198.1"/>
    <property type="molecule type" value="Genomic_DNA"/>
</dbReference>
<accession>A0ABR0HGJ5</accession>
<dbReference type="Proteomes" id="UP001326199">
    <property type="component" value="Unassembled WGS sequence"/>
</dbReference>
<reference evidence="5 6" key="1">
    <citation type="journal article" date="2023" name="bioRxiv">
        <title>High-quality genome assemblies of four members of thePodospora anserinaspecies complex.</title>
        <authorList>
            <person name="Ament-Velasquez S.L."/>
            <person name="Vogan A.A."/>
            <person name="Wallerman O."/>
            <person name="Hartmann F."/>
            <person name="Gautier V."/>
            <person name="Silar P."/>
            <person name="Giraud T."/>
            <person name="Johannesson H."/>
        </authorList>
    </citation>
    <scope>NUCLEOTIDE SEQUENCE [LARGE SCALE GENOMIC DNA]</scope>
    <source>
        <strain evidence="5 6">CBS 411.78</strain>
    </source>
</reference>
<comment type="similarity">
    <text evidence="1">Belongs to the protein prenyltransferase subunit alpha family.</text>
</comment>
<keyword evidence="4" id="KW-0677">Repeat</keyword>
<evidence type="ECO:0000256" key="3">
    <source>
        <dbReference type="ARBA" id="ARBA00022679"/>
    </source>
</evidence>
<dbReference type="InterPro" id="IPR002088">
    <property type="entry name" value="Prenyl_trans_a"/>
</dbReference>
<evidence type="ECO:0000256" key="2">
    <source>
        <dbReference type="ARBA" id="ARBA00022602"/>
    </source>
</evidence>
<dbReference type="GeneID" id="87931495"/>
<name>A0ABR0HGJ5_9PEZI</name>
<evidence type="ECO:0000256" key="4">
    <source>
        <dbReference type="ARBA" id="ARBA00022737"/>
    </source>
</evidence>
<organism evidence="5 6">
    <name type="scientific">Podospora pseudopauciseta</name>
    <dbReference type="NCBI Taxonomy" id="2093780"/>
    <lineage>
        <taxon>Eukaryota</taxon>
        <taxon>Fungi</taxon>
        <taxon>Dikarya</taxon>
        <taxon>Ascomycota</taxon>
        <taxon>Pezizomycotina</taxon>
        <taxon>Sordariomycetes</taxon>
        <taxon>Sordariomycetidae</taxon>
        <taxon>Sordariales</taxon>
        <taxon>Podosporaceae</taxon>
        <taxon>Podospora</taxon>
    </lineage>
</organism>
<keyword evidence="6" id="KW-1185">Reference proteome</keyword>
<evidence type="ECO:0000313" key="5">
    <source>
        <dbReference type="EMBL" id="KAK4667198.1"/>
    </source>
</evidence>